<dbReference type="SUPFAM" id="SSF50447">
    <property type="entry name" value="Translation proteins"/>
    <property type="match status" value="1"/>
</dbReference>
<gene>
    <name evidence="1" type="ordered locus">Dred_0655</name>
</gene>
<dbReference type="HOGENOM" id="CLU_2355200_0_0_9"/>
<dbReference type="Gene3D" id="2.40.30.130">
    <property type="match status" value="1"/>
</dbReference>
<dbReference type="AlphaFoldDB" id="A4J291"/>
<keyword evidence="2" id="KW-1185">Reference proteome</keyword>
<name>A4J291_DESRM</name>
<protein>
    <submittedName>
        <fullName evidence="1">Uncharacterized protein</fullName>
    </submittedName>
</protein>
<dbReference type="RefSeq" id="WP_011877030.1">
    <property type="nucleotide sequence ID" value="NC_009253.1"/>
</dbReference>
<dbReference type="EMBL" id="CP000612">
    <property type="protein sequence ID" value="ABO49194.1"/>
    <property type="molecule type" value="Genomic_DNA"/>
</dbReference>
<evidence type="ECO:0000313" key="1">
    <source>
        <dbReference type="EMBL" id="ABO49194.1"/>
    </source>
</evidence>
<accession>A4J291</accession>
<reference evidence="1 2" key="1">
    <citation type="submission" date="2007-03" db="EMBL/GenBank/DDBJ databases">
        <title>Complete sequence of Desulfotomaculum reducens MI-1.</title>
        <authorList>
            <consortium name="US DOE Joint Genome Institute"/>
            <person name="Copeland A."/>
            <person name="Lucas S."/>
            <person name="Lapidus A."/>
            <person name="Barry K."/>
            <person name="Detter J.C."/>
            <person name="Glavina del Rio T."/>
            <person name="Hammon N."/>
            <person name="Israni S."/>
            <person name="Dalin E."/>
            <person name="Tice H."/>
            <person name="Pitluck S."/>
            <person name="Sims D."/>
            <person name="Brettin T."/>
            <person name="Bruce D."/>
            <person name="Han C."/>
            <person name="Tapia R."/>
            <person name="Schmutz J."/>
            <person name="Larimer F."/>
            <person name="Land M."/>
            <person name="Hauser L."/>
            <person name="Kyrpides N."/>
            <person name="Kim E."/>
            <person name="Tebo B.M."/>
            <person name="Richardson P."/>
        </authorList>
    </citation>
    <scope>NUCLEOTIDE SEQUENCE [LARGE SCALE GENOMIC DNA]</scope>
    <source>
        <strain evidence="1 2">MI-1</strain>
    </source>
</reference>
<sequence>MKEHYQVDPYLLQIRTRVKGFIEGQGKIGLIFEETIFSPTTDGNPSDRGTLVCETLRATYEVLLVEQRPEGIVHWIAGTPKPTIGASVLMTLDRDR</sequence>
<proteinExistence type="predicted"/>
<dbReference type="Proteomes" id="UP000001556">
    <property type="component" value="Chromosome"/>
</dbReference>
<evidence type="ECO:0000313" key="2">
    <source>
        <dbReference type="Proteomes" id="UP000001556"/>
    </source>
</evidence>
<organism evidence="1 2">
    <name type="scientific">Desulforamulus reducens (strain ATCC BAA-1160 / DSM 100696 / MI-1)</name>
    <name type="common">Desulfotomaculum reducens</name>
    <dbReference type="NCBI Taxonomy" id="349161"/>
    <lineage>
        <taxon>Bacteria</taxon>
        <taxon>Bacillati</taxon>
        <taxon>Bacillota</taxon>
        <taxon>Clostridia</taxon>
        <taxon>Eubacteriales</taxon>
        <taxon>Peptococcaceae</taxon>
        <taxon>Desulforamulus</taxon>
    </lineage>
</organism>
<dbReference type="KEGG" id="drm:Dred_0655"/>
<dbReference type="InterPro" id="IPR009000">
    <property type="entry name" value="Transl_B-barrel_sf"/>
</dbReference>